<dbReference type="Proteomes" id="UP000219111">
    <property type="component" value="Unassembled WGS sequence"/>
</dbReference>
<dbReference type="CDD" id="cd07313">
    <property type="entry name" value="terB_like_2"/>
    <property type="match status" value="1"/>
</dbReference>
<protein>
    <submittedName>
        <fullName evidence="2">Uncharacterized tellurite resistance protein B-like protein</fullName>
    </submittedName>
</protein>
<feature type="domain" description="Co-chaperone DjlA N-terminal" evidence="1">
    <location>
        <begin position="25"/>
        <end position="141"/>
    </location>
</feature>
<dbReference type="OrthoDB" id="5402150at2"/>
<evidence type="ECO:0000259" key="1">
    <source>
        <dbReference type="Pfam" id="PF05099"/>
    </source>
</evidence>
<dbReference type="SUPFAM" id="SSF158682">
    <property type="entry name" value="TerB-like"/>
    <property type="match status" value="1"/>
</dbReference>
<dbReference type="InterPro" id="IPR007791">
    <property type="entry name" value="DjlA_N"/>
</dbReference>
<accession>A0A285TB70</accession>
<sequence>MFKFLAGLLADPLPQSDPLTADDAELALAALLVRLARADNDYGADERVHIERVLAMRAGLGHAAAAALRERAETVEAEAPDTVRFTRALKDKIAYEDRNGVIEAMWEVALADNARAPEEDALIRLAANLLGVSDRDSGLARKRVLARRG</sequence>
<gene>
    <name evidence="2" type="ORF">SAMN05877831_11714</name>
</gene>
<name>A0A285TB70_9RHOB</name>
<dbReference type="EMBL" id="OBMT01000017">
    <property type="protein sequence ID" value="SOC18774.1"/>
    <property type="molecule type" value="Genomic_DNA"/>
</dbReference>
<organism evidence="2 3">
    <name type="scientific">Rhodobacter maris</name>
    <dbReference type="NCBI Taxonomy" id="446682"/>
    <lineage>
        <taxon>Bacteria</taxon>
        <taxon>Pseudomonadati</taxon>
        <taxon>Pseudomonadota</taxon>
        <taxon>Alphaproteobacteria</taxon>
        <taxon>Rhodobacterales</taxon>
        <taxon>Rhodobacter group</taxon>
        <taxon>Rhodobacter</taxon>
    </lineage>
</organism>
<proteinExistence type="predicted"/>
<dbReference type="Gene3D" id="1.10.3680.10">
    <property type="entry name" value="TerB-like"/>
    <property type="match status" value="1"/>
</dbReference>
<evidence type="ECO:0000313" key="2">
    <source>
        <dbReference type="EMBL" id="SOC18774.1"/>
    </source>
</evidence>
<keyword evidence="3" id="KW-1185">Reference proteome</keyword>
<dbReference type="RefSeq" id="WP_097071232.1">
    <property type="nucleotide sequence ID" value="NZ_OBMT01000017.1"/>
</dbReference>
<dbReference type="Pfam" id="PF05099">
    <property type="entry name" value="TerB"/>
    <property type="match status" value="1"/>
</dbReference>
<evidence type="ECO:0000313" key="3">
    <source>
        <dbReference type="Proteomes" id="UP000219111"/>
    </source>
</evidence>
<dbReference type="AlphaFoldDB" id="A0A285TB70"/>
<dbReference type="InterPro" id="IPR029024">
    <property type="entry name" value="TerB-like"/>
</dbReference>
<reference evidence="3" key="1">
    <citation type="submission" date="2017-08" db="EMBL/GenBank/DDBJ databases">
        <authorList>
            <person name="Varghese N."/>
            <person name="Submissions S."/>
        </authorList>
    </citation>
    <scope>NUCLEOTIDE SEQUENCE [LARGE SCALE GENOMIC DNA]</scope>
    <source>
        <strain evidence="3">JA276</strain>
    </source>
</reference>